<comment type="caution">
    <text evidence="1">The sequence shown here is derived from an EMBL/GenBank/DDBJ whole genome shotgun (WGS) entry which is preliminary data.</text>
</comment>
<organism evidence="1 2">
    <name type="scientific">Elasticomyces elasticus</name>
    <dbReference type="NCBI Taxonomy" id="574655"/>
    <lineage>
        <taxon>Eukaryota</taxon>
        <taxon>Fungi</taxon>
        <taxon>Dikarya</taxon>
        <taxon>Ascomycota</taxon>
        <taxon>Pezizomycotina</taxon>
        <taxon>Dothideomycetes</taxon>
        <taxon>Dothideomycetidae</taxon>
        <taxon>Mycosphaerellales</taxon>
        <taxon>Teratosphaeriaceae</taxon>
        <taxon>Elasticomyces</taxon>
    </lineage>
</organism>
<dbReference type="EMBL" id="JAVRQU010000030">
    <property type="protein sequence ID" value="KAK5689632.1"/>
    <property type="molecule type" value="Genomic_DNA"/>
</dbReference>
<sequence>MNTYLPSSAHRPATDQQQLRFSISTTTNPNTALLAHVEYNTQFSNRTMASGGPSYASQAKYNANNSDRKAILNTPAFREYQTAEQRRQREVDKKFHIAKQRRHIHVLRTLCTNRLPKELVLHILALRATSAIPELTLKARDTLHKTAENLLGVDAPESLVETMKQVVILESVPLHLVDITYRREGGETIATFPDFLPTEQLRTIRTLVLAIDVATRLQYLAQLFRVTAGMVSLRKQLPNLHHLRIIVRLRWSVPLPSMHARLAEKCTAVYAEGTITYREALERMVRSVQNTGLAREQSLRLCWENKDTGARSTPVPIFNAVAIGQWEAGDVLELAMWITGEGVRSNVSI</sequence>
<accession>A0AAN7VXX9</accession>
<dbReference type="Proteomes" id="UP001310594">
    <property type="component" value="Unassembled WGS sequence"/>
</dbReference>
<protein>
    <submittedName>
        <fullName evidence="1">Uncharacterized protein</fullName>
    </submittedName>
</protein>
<proteinExistence type="predicted"/>
<name>A0AAN7VXX9_9PEZI</name>
<evidence type="ECO:0000313" key="2">
    <source>
        <dbReference type="Proteomes" id="UP001310594"/>
    </source>
</evidence>
<evidence type="ECO:0000313" key="1">
    <source>
        <dbReference type="EMBL" id="KAK5689632.1"/>
    </source>
</evidence>
<reference evidence="1" key="1">
    <citation type="submission" date="2023-08" db="EMBL/GenBank/DDBJ databases">
        <title>Black Yeasts Isolated from many extreme environments.</title>
        <authorList>
            <person name="Coleine C."/>
            <person name="Stajich J.E."/>
            <person name="Selbmann L."/>
        </authorList>
    </citation>
    <scope>NUCLEOTIDE SEQUENCE</scope>
    <source>
        <strain evidence="1">CCFEE 5810</strain>
    </source>
</reference>
<dbReference type="AlphaFoldDB" id="A0AAN7VXX9"/>
<gene>
    <name evidence="1" type="ORF">LTR97_012805</name>
</gene>